<protein>
    <recommendedName>
        <fullName evidence="4">Regulatory protein zeste</fullName>
    </recommendedName>
</protein>
<proteinExistence type="predicted"/>
<evidence type="ECO:0000313" key="2">
    <source>
        <dbReference type="EMBL" id="OXA47155.1"/>
    </source>
</evidence>
<feature type="region of interest" description="Disordered" evidence="1">
    <location>
        <begin position="139"/>
        <end position="158"/>
    </location>
</feature>
<comment type="caution">
    <text evidence="2">The sequence shown here is derived from an EMBL/GenBank/DDBJ whole genome shotgun (WGS) entry which is preliminary data.</text>
</comment>
<accession>A0A226DNP3</accession>
<organism evidence="2 3">
    <name type="scientific">Folsomia candida</name>
    <name type="common">Springtail</name>
    <dbReference type="NCBI Taxonomy" id="158441"/>
    <lineage>
        <taxon>Eukaryota</taxon>
        <taxon>Metazoa</taxon>
        <taxon>Ecdysozoa</taxon>
        <taxon>Arthropoda</taxon>
        <taxon>Hexapoda</taxon>
        <taxon>Collembola</taxon>
        <taxon>Entomobryomorpha</taxon>
        <taxon>Isotomoidea</taxon>
        <taxon>Isotomidae</taxon>
        <taxon>Proisotominae</taxon>
        <taxon>Folsomia</taxon>
    </lineage>
</organism>
<dbReference type="AlphaFoldDB" id="A0A226DNP3"/>
<evidence type="ECO:0000313" key="3">
    <source>
        <dbReference type="Proteomes" id="UP000198287"/>
    </source>
</evidence>
<evidence type="ECO:0008006" key="4">
    <source>
        <dbReference type="Google" id="ProtNLM"/>
    </source>
</evidence>
<evidence type="ECO:0000256" key="1">
    <source>
        <dbReference type="SAM" id="MobiDB-lite"/>
    </source>
</evidence>
<dbReference type="Proteomes" id="UP000198287">
    <property type="component" value="Unassembled WGS sequence"/>
</dbReference>
<dbReference type="EMBL" id="LNIX01000014">
    <property type="protein sequence ID" value="OXA47155.1"/>
    <property type="molecule type" value="Genomic_DNA"/>
</dbReference>
<name>A0A226DNP3_FOLCA</name>
<dbReference type="OMA" id="QRKLRCT"/>
<keyword evidence="3" id="KW-1185">Reference proteome</keyword>
<gene>
    <name evidence="2" type="ORF">Fcan01_18294</name>
</gene>
<sequence length="196" mass="21778">MSTLSEIEEEDRIIGGQEDDKQLAFVTLLKDYPILLNKSQLPAVKLRKENAVTELILKLQDQMLRTFTNATLTKKISRMKTQVKTKCDTNRTGNQKVVLKAWEKIIADLIGEKSNPSIAQVQGALSGGISSSRVAVPLTSSESNIHPTSKPPAPPTNVMKRKTAEEGLTKFETEETRLLSNAQLQRLVLLEQLQVL</sequence>
<dbReference type="OrthoDB" id="6773400at2759"/>
<reference evidence="2 3" key="1">
    <citation type="submission" date="2015-12" db="EMBL/GenBank/DDBJ databases">
        <title>The genome of Folsomia candida.</title>
        <authorList>
            <person name="Faddeeva A."/>
            <person name="Derks M.F."/>
            <person name="Anvar Y."/>
            <person name="Smit S."/>
            <person name="Van Straalen N."/>
            <person name="Roelofs D."/>
        </authorList>
    </citation>
    <scope>NUCLEOTIDE SEQUENCE [LARGE SCALE GENOMIC DNA]</scope>
    <source>
        <strain evidence="2 3">VU population</strain>
        <tissue evidence="2">Whole body</tissue>
    </source>
</reference>